<dbReference type="EMBL" id="CM042044">
    <property type="protein sequence ID" value="KAI3688009.1"/>
    <property type="molecule type" value="Genomic_DNA"/>
</dbReference>
<reference evidence="1 2" key="2">
    <citation type="journal article" date="2022" name="Mol. Ecol. Resour.">
        <title>The genomes of chicory, endive, great burdock and yacon provide insights into Asteraceae paleo-polyploidization history and plant inulin production.</title>
        <authorList>
            <person name="Fan W."/>
            <person name="Wang S."/>
            <person name="Wang H."/>
            <person name="Wang A."/>
            <person name="Jiang F."/>
            <person name="Liu H."/>
            <person name="Zhao H."/>
            <person name="Xu D."/>
            <person name="Zhang Y."/>
        </authorList>
    </citation>
    <scope>NUCLEOTIDE SEQUENCE [LARGE SCALE GENOMIC DNA]</scope>
    <source>
        <strain evidence="2">cv. Yunnan</strain>
        <tissue evidence="1">Leaves</tissue>
    </source>
</reference>
<accession>A0ACB8YRM8</accession>
<keyword evidence="2" id="KW-1185">Reference proteome</keyword>
<proteinExistence type="predicted"/>
<dbReference type="Proteomes" id="UP001056120">
    <property type="component" value="Linkage Group LG27"/>
</dbReference>
<sequence length="126" mass="13957">MAFFNHIMVVLTIFVVVLLPATPTAMEYVVGDDSGWTIDYDYEAWAQNKHFKVGDTLVFNYPKGLHNVFRVNGSSFADCIIPPPSQAYTSGHDVLSLVAPGKAWFICGVEEHCSDFNQKLAVDVKA</sequence>
<name>A0ACB8YRM8_9ASTR</name>
<evidence type="ECO:0000313" key="1">
    <source>
        <dbReference type="EMBL" id="KAI3688009.1"/>
    </source>
</evidence>
<reference evidence="2" key="1">
    <citation type="journal article" date="2022" name="Mol. Ecol. Resour.">
        <title>The genomes of chicory, endive, great burdock and yacon provide insights into Asteraceae palaeo-polyploidization history and plant inulin production.</title>
        <authorList>
            <person name="Fan W."/>
            <person name="Wang S."/>
            <person name="Wang H."/>
            <person name="Wang A."/>
            <person name="Jiang F."/>
            <person name="Liu H."/>
            <person name="Zhao H."/>
            <person name="Xu D."/>
            <person name="Zhang Y."/>
        </authorList>
    </citation>
    <scope>NUCLEOTIDE SEQUENCE [LARGE SCALE GENOMIC DNA]</scope>
    <source>
        <strain evidence="2">cv. Yunnan</strain>
    </source>
</reference>
<gene>
    <name evidence="1" type="ORF">L1987_81715</name>
</gene>
<comment type="caution">
    <text evidence="1">The sequence shown here is derived from an EMBL/GenBank/DDBJ whole genome shotgun (WGS) entry which is preliminary data.</text>
</comment>
<evidence type="ECO:0000313" key="2">
    <source>
        <dbReference type="Proteomes" id="UP001056120"/>
    </source>
</evidence>
<organism evidence="1 2">
    <name type="scientific">Smallanthus sonchifolius</name>
    <dbReference type="NCBI Taxonomy" id="185202"/>
    <lineage>
        <taxon>Eukaryota</taxon>
        <taxon>Viridiplantae</taxon>
        <taxon>Streptophyta</taxon>
        <taxon>Embryophyta</taxon>
        <taxon>Tracheophyta</taxon>
        <taxon>Spermatophyta</taxon>
        <taxon>Magnoliopsida</taxon>
        <taxon>eudicotyledons</taxon>
        <taxon>Gunneridae</taxon>
        <taxon>Pentapetalae</taxon>
        <taxon>asterids</taxon>
        <taxon>campanulids</taxon>
        <taxon>Asterales</taxon>
        <taxon>Asteraceae</taxon>
        <taxon>Asteroideae</taxon>
        <taxon>Heliantheae alliance</taxon>
        <taxon>Millerieae</taxon>
        <taxon>Smallanthus</taxon>
    </lineage>
</organism>
<protein>
    <submittedName>
        <fullName evidence="1">Uncharacterized protein</fullName>
    </submittedName>
</protein>